<evidence type="ECO:0000256" key="6">
    <source>
        <dbReference type="ARBA" id="ARBA00022500"/>
    </source>
</evidence>
<keyword evidence="6" id="KW-0145">Chemotaxis</keyword>
<dbReference type="Gene3D" id="3.40.1550.10">
    <property type="entry name" value="CheC-like"/>
    <property type="match status" value="1"/>
</dbReference>
<comment type="function">
    <text evidence="10">FliM is one of three proteins (FliG, FliN, FliM) that forms the rotor-mounted switch complex (C ring), located at the base of the basal body. This complex interacts with the CheY and CheZ chemotaxis proteins, in addition to contacting components of the motor that determine the direction of flagellar rotation.</text>
</comment>
<proteinExistence type="inferred from homology"/>
<dbReference type="PANTHER" id="PTHR30034:SF6">
    <property type="entry name" value="YOP PROTEINS TRANSLOCATION PROTEIN Q"/>
    <property type="match status" value="1"/>
</dbReference>
<evidence type="ECO:0000256" key="9">
    <source>
        <dbReference type="ARBA" id="ARBA00023143"/>
    </source>
</evidence>
<dbReference type="RefSeq" id="WP_176954693.1">
    <property type="nucleotide sequence ID" value="NZ_FNMZ01000002.1"/>
</dbReference>
<keyword evidence="7" id="KW-0283">Flagellar rotation</keyword>
<dbReference type="GO" id="GO:0050918">
    <property type="term" value="P:positive chemotaxis"/>
    <property type="evidence" value="ECO:0007669"/>
    <property type="project" value="TreeGrafter"/>
</dbReference>
<evidence type="ECO:0000313" key="12">
    <source>
        <dbReference type="EMBL" id="SDW89591.1"/>
    </source>
</evidence>
<dbReference type="GO" id="GO:0071978">
    <property type="term" value="P:bacterial-type flagellum-dependent swarming motility"/>
    <property type="evidence" value="ECO:0007669"/>
    <property type="project" value="TreeGrafter"/>
</dbReference>
<feature type="domain" description="Flagellar motor switch protein FliN-like C-terminal" evidence="11">
    <location>
        <begin position="233"/>
        <end position="302"/>
    </location>
</feature>
<dbReference type="Gene3D" id="2.30.330.10">
    <property type="entry name" value="SpoA-like"/>
    <property type="match status" value="1"/>
</dbReference>
<evidence type="ECO:0000256" key="7">
    <source>
        <dbReference type="ARBA" id="ARBA00022779"/>
    </source>
</evidence>
<dbReference type="Proteomes" id="UP000199118">
    <property type="component" value="Unassembled WGS sequence"/>
</dbReference>
<evidence type="ECO:0000256" key="10">
    <source>
        <dbReference type="ARBA" id="ARBA00025044"/>
    </source>
</evidence>
<dbReference type="AlphaFoldDB" id="A0A1H2X9U9"/>
<dbReference type="PANTHER" id="PTHR30034">
    <property type="entry name" value="FLAGELLAR MOTOR SWITCH PROTEIN FLIM"/>
    <property type="match status" value="1"/>
</dbReference>
<dbReference type="Pfam" id="PF01052">
    <property type="entry name" value="FliMN_C"/>
    <property type="match status" value="1"/>
</dbReference>
<dbReference type="PRINTS" id="PR00955">
    <property type="entry name" value="FLGMOTORFLIM"/>
</dbReference>
<protein>
    <recommendedName>
        <fullName evidence="4">Flagellar motor switch protein FliM</fullName>
    </recommendedName>
</protein>
<name>A0A1H2X9U9_9RHOB</name>
<dbReference type="GO" id="GO:0003774">
    <property type="term" value="F:cytoskeletal motor activity"/>
    <property type="evidence" value="ECO:0007669"/>
    <property type="project" value="InterPro"/>
</dbReference>
<keyword evidence="12" id="KW-0969">Cilium</keyword>
<evidence type="ECO:0000259" key="11">
    <source>
        <dbReference type="Pfam" id="PF01052"/>
    </source>
</evidence>
<dbReference type="InterPro" id="IPR001543">
    <property type="entry name" value="FliN-like_C"/>
</dbReference>
<evidence type="ECO:0000256" key="8">
    <source>
        <dbReference type="ARBA" id="ARBA00023136"/>
    </source>
</evidence>
<dbReference type="GO" id="GO:0005886">
    <property type="term" value="C:plasma membrane"/>
    <property type="evidence" value="ECO:0007669"/>
    <property type="project" value="UniProtKB-SubCell"/>
</dbReference>
<evidence type="ECO:0000256" key="5">
    <source>
        <dbReference type="ARBA" id="ARBA00022475"/>
    </source>
</evidence>
<dbReference type="InterPro" id="IPR001689">
    <property type="entry name" value="Flag_FliM"/>
</dbReference>
<accession>A0A1H2X9U9</accession>
<dbReference type="CDD" id="cd17908">
    <property type="entry name" value="FliM"/>
    <property type="match status" value="1"/>
</dbReference>
<dbReference type="Pfam" id="PF02154">
    <property type="entry name" value="FliM"/>
    <property type="match status" value="1"/>
</dbReference>
<keyword evidence="13" id="KW-1185">Reference proteome</keyword>
<dbReference type="InterPro" id="IPR028976">
    <property type="entry name" value="CheC-like_sf"/>
</dbReference>
<dbReference type="EMBL" id="FNMZ01000002">
    <property type="protein sequence ID" value="SDW89591.1"/>
    <property type="molecule type" value="Genomic_DNA"/>
</dbReference>
<sequence>MDLAEDSAIRRKVAGNRVGRAPIPGIEEIGENFATLLDERLRGLMRTLTSTIVIDCEVKKLSSVLEEIPVPAMIAVVDVRGSQNSALMNIGMDLLFNVVDLRMGGDPAAAPGAITRSVTSIDCALCEDFIRVVLEAFEASLRVHLGPGIRSAMKLDHFEQHVTMVRIAPDHSDVLVLKLSLDMGEAARSGEFDFVLPLAVLDSYRAAAPGTSQSGGGRVRSDIWSRHMAKAANDAPVRLRAVLHRQKLNVAQLQALEVGDLLPLPQEAREAAELVIEGPSGGSFAVGRIGAMDGGKAVKLTEPPDRTLLAGLKRMLAAKDVKEKDAAKDAKG</sequence>
<comment type="similarity">
    <text evidence="3">Belongs to the FliM family.</text>
</comment>
<keyword evidence="8" id="KW-0472">Membrane</keyword>
<dbReference type="STRING" id="356660.SAMN05444336_102660"/>
<keyword evidence="9" id="KW-0975">Bacterial flagellum</keyword>
<evidence type="ECO:0000256" key="1">
    <source>
        <dbReference type="ARBA" id="ARBA00004117"/>
    </source>
</evidence>
<evidence type="ECO:0000313" key="13">
    <source>
        <dbReference type="Proteomes" id="UP000199118"/>
    </source>
</evidence>
<dbReference type="InterPro" id="IPR036429">
    <property type="entry name" value="SpoA-like_sf"/>
</dbReference>
<evidence type="ECO:0000256" key="4">
    <source>
        <dbReference type="ARBA" id="ARBA00021898"/>
    </source>
</evidence>
<comment type="subcellular location">
    <subcellularLocation>
        <location evidence="1">Bacterial flagellum basal body</location>
    </subcellularLocation>
    <subcellularLocation>
        <location evidence="2">Cell membrane</location>
        <topology evidence="2">Peripheral membrane protein</topology>
    </subcellularLocation>
</comment>
<dbReference type="SUPFAM" id="SSF101801">
    <property type="entry name" value="Surface presentation of antigens (SPOA)"/>
    <property type="match status" value="1"/>
</dbReference>
<organism evidence="12 13">
    <name type="scientific">Albimonas donghaensis</name>
    <dbReference type="NCBI Taxonomy" id="356660"/>
    <lineage>
        <taxon>Bacteria</taxon>
        <taxon>Pseudomonadati</taxon>
        <taxon>Pseudomonadota</taxon>
        <taxon>Alphaproteobacteria</taxon>
        <taxon>Rhodobacterales</taxon>
        <taxon>Paracoccaceae</taxon>
        <taxon>Albimonas</taxon>
    </lineage>
</organism>
<keyword evidence="12" id="KW-0966">Cell projection</keyword>
<gene>
    <name evidence="12" type="ORF">SAMN05444336_102660</name>
</gene>
<keyword evidence="5" id="KW-1003">Cell membrane</keyword>
<reference evidence="12 13" key="1">
    <citation type="submission" date="2016-10" db="EMBL/GenBank/DDBJ databases">
        <authorList>
            <person name="de Groot N.N."/>
        </authorList>
    </citation>
    <scope>NUCLEOTIDE SEQUENCE [LARGE SCALE GENOMIC DNA]</scope>
    <source>
        <strain evidence="12 13">DSM 17890</strain>
    </source>
</reference>
<keyword evidence="12" id="KW-0282">Flagellum</keyword>
<evidence type="ECO:0000256" key="2">
    <source>
        <dbReference type="ARBA" id="ARBA00004202"/>
    </source>
</evidence>
<evidence type="ECO:0000256" key="3">
    <source>
        <dbReference type="ARBA" id="ARBA00011049"/>
    </source>
</evidence>
<dbReference type="GO" id="GO:0009425">
    <property type="term" value="C:bacterial-type flagellum basal body"/>
    <property type="evidence" value="ECO:0007669"/>
    <property type="project" value="UniProtKB-SubCell"/>
</dbReference>